<accession>A0A1G6XIN1</accession>
<evidence type="ECO:0000256" key="6">
    <source>
        <dbReference type="ARBA" id="ARBA00023136"/>
    </source>
</evidence>
<dbReference type="EMBL" id="FMZE01000012">
    <property type="protein sequence ID" value="SDD78058.1"/>
    <property type="molecule type" value="Genomic_DNA"/>
</dbReference>
<gene>
    <name evidence="9" type="ORF">SAMN05421630_112118</name>
</gene>
<keyword evidence="5 8" id="KW-1133">Transmembrane helix</keyword>
<keyword evidence="4 8" id="KW-0812">Transmembrane</keyword>
<keyword evidence="10" id="KW-1185">Reference proteome</keyword>
<evidence type="ECO:0000313" key="10">
    <source>
        <dbReference type="Proteomes" id="UP000199494"/>
    </source>
</evidence>
<evidence type="ECO:0000256" key="7">
    <source>
        <dbReference type="SAM" id="MobiDB-lite"/>
    </source>
</evidence>
<evidence type="ECO:0000256" key="1">
    <source>
        <dbReference type="ARBA" id="ARBA00004651"/>
    </source>
</evidence>
<evidence type="ECO:0000256" key="5">
    <source>
        <dbReference type="ARBA" id="ARBA00022989"/>
    </source>
</evidence>
<evidence type="ECO:0000313" key="9">
    <source>
        <dbReference type="EMBL" id="SDD78058.1"/>
    </source>
</evidence>
<feature type="compositionally biased region" description="Polar residues" evidence="7">
    <location>
        <begin position="224"/>
        <end position="247"/>
    </location>
</feature>
<name>A0A1G6XIN1_9PSEU</name>
<dbReference type="InterPro" id="IPR020846">
    <property type="entry name" value="MFS_dom"/>
</dbReference>
<dbReference type="RefSeq" id="WP_146225287.1">
    <property type="nucleotide sequence ID" value="NZ_CP016353.1"/>
</dbReference>
<feature type="transmembrane region" description="Helical" evidence="8">
    <location>
        <begin position="7"/>
        <end position="31"/>
    </location>
</feature>
<comment type="subcellular location">
    <subcellularLocation>
        <location evidence="1">Cell membrane</location>
        <topology evidence="1">Multi-pass membrane protein</topology>
    </subcellularLocation>
</comment>
<dbReference type="PROSITE" id="PS50850">
    <property type="entry name" value="MFS"/>
    <property type="match status" value="1"/>
</dbReference>
<dbReference type="PANTHER" id="PTHR42718">
    <property type="entry name" value="MAJOR FACILITATOR SUPERFAMILY MULTIDRUG TRANSPORTER MFSC"/>
    <property type="match status" value="1"/>
</dbReference>
<sequence length="247" mass="25833">MTGRDSAVLFSLSLAQFTTTLEFTIVFVALPSIGDDLSLGAGQLQWVVGAYAVLFGGFLILCGRLSDRFGARRLFLVATVLFGLTSAAGAVAETAVVLLAARAGQGLAAAMLQPAVLGLLQSVFRDEPLRGRAWAVWSAIGASGLGLGALLGGVLTEWSWRLTFAINVPLMAACALGALVWMPPGPARSPVRIPLRRPGSPSARPCRFRLVSPWRPIRAGALPSCTSASSRPVCSEPFSSVENGAVR</sequence>
<dbReference type="CDD" id="cd17321">
    <property type="entry name" value="MFS_MMR_MDR_like"/>
    <property type="match status" value="1"/>
</dbReference>
<feature type="transmembrane region" description="Helical" evidence="8">
    <location>
        <begin position="43"/>
        <end position="62"/>
    </location>
</feature>
<dbReference type="PANTHER" id="PTHR42718:SF46">
    <property type="entry name" value="BLR6921 PROTEIN"/>
    <property type="match status" value="1"/>
</dbReference>
<evidence type="ECO:0000256" key="3">
    <source>
        <dbReference type="ARBA" id="ARBA00022475"/>
    </source>
</evidence>
<dbReference type="InterPro" id="IPR011701">
    <property type="entry name" value="MFS"/>
</dbReference>
<protein>
    <submittedName>
        <fullName evidence="9">Major Facilitator Superfamily protein</fullName>
    </submittedName>
</protein>
<feature type="region of interest" description="Disordered" evidence="7">
    <location>
        <begin position="223"/>
        <end position="247"/>
    </location>
</feature>
<feature type="transmembrane region" description="Helical" evidence="8">
    <location>
        <begin position="74"/>
        <end position="101"/>
    </location>
</feature>
<dbReference type="GO" id="GO:0005886">
    <property type="term" value="C:plasma membrane"/>
    <property type="evidence" value="ECO:0007669"/>
    <property type="project" value="UniProtKB-SubCell"/>
</dbReference>
<keyword evidence="3" id="KW-1003">Cell membrane</keyword>
<dbReference type="AlphaFoldDB" id="A0A1G6XIN1"/>
<reference evidence="9 10" key="1">
    <citation type="submission" date="2016-10" db="EMBL/GenBank/DDBJ databases">
        <authorList>
            <person name="de Groot N.N."/>
        </authorList>
    </citation>
    <scope>NUCLEOTIDE SEQUENCE [LARGE SCALE GENOMIC DNA]</scope>
    <source>
        <strain evidence="9 10">CGMCC 4.5506</strain>
    </source>
</reference>
<evidence type="ECO:0000256" key="4">
    <source>
        <dbReference type="ARBA" id="ARBA00022692"/>
    </source>
</evidence>
<evidence type="ECO:0000256" key="8">
    <source>
        <dbReference type="SAM" id="Phobius"/>
    </source>
</evidence>
<proteinExistence type="predicted"/>
<evidence type="ECO:0000256" key="2">
    <source>
        <dbReference type="ARBA" id="ARBA00022448"/>
    </source>
</evidence>
<dbReference type="Gene3D" id="1.20.1720.10">
    <property type="entry name" value="Multidrug resistance protein D"/>
    <property type="match status" value="1"/>
</dbReference>
<dbReference type="Proteomes" id="UP000199494">
    <property type="component" value="Unassembled WGS sequence"/>
</dbReference>
<dbReference type="GO" id="GO:0022857">
    <property type="term" value="F:transmembrane transporter activity"/>
    <property type="evidence" value="ECO:0007669"/>
    <property type="project" value="InterPro"/>
</dbReference>
<dbReference type="InterPro" id="IPR036259">
    <property type="entry name" value="MFS_trans_sf"/>
</dbReference>
<dbReference type="SUPFAM" id="SSF103473">
    <property type="entry name" value="MFS general substrate transporter"/>
    <property type="match status" value="1"/>
</dbReference>
<organism evidence="9 10">
    <name type="scientific">Prauserella marina</name>
    <dbReference type="NCBI Taxonomy" id="530584"/>
    <lineage>
        <taxon>Bacteria</taxon>
        <taxon>Bacillati</taxon>
        <taxon>Actinomycetota</taxon>
        <taxon>Actinomycetes</taxon>
        <taxon>Pseudonocardiales</taxon>
        <taxon>Pseudonocardiaceae</taxon>
        <taxon>Prauserella</taxon>
    </lineage>
</organism>
<feature type="transmembrane region" description="Helical" evidence="8">
    <location>
        <begin position="162"/>
        <end position="182"/>
    </location>
</feature>
<feature type="transmembrane region" description="Helical" evidence="8">
    <location>
        <begin position="136"/>
        <end position="156"/>
    </location>
</feature>
<dbReference type="Pfam" id="PF07690">
    <property type="entry name" value="MFS_1"/>
    <property type="match status" value="1"/>
</dbReference>
<keyword evidence="6 8" id="KW-0472">Membrane</keyword>
<keyword evidence="2" id="KW-0813">Transport</keyword>
<dbReference type="OrthoDB" id="4325372at2"/>
<dbReference type="STRING" id="530584.SAMN05421630_112118"/>